<dbReference type="SMART" id="SM00271">
    <property type="entry name" value="DnaJ"/>
    <property type="match status" value="1"/>
</dbReference>
<evidence type="ECO:0000313" key="3">
    <source>
        <dbReference type="EMBL" id="GEQ99391.1"/>
    </source>
</evidence>
<sequence>MKPRRAGSDFGFPRWGGYGRDTDAVHVRMCDFHDCNEAGEHPAPKSPHNNERWYFCERHAADYNRNWNFFAGMNEEAVRDFMRKEAEAEAATGFRQSNAFSWGGATDADGLTRAERDAYDALDLEPTASGAEIKARFRSLAKQYHPDRNPGDKEAARLFHGVRTAYDVLKAKAG</sequence>
<evidence type="ECO:0000313" key="2">
    <source>
        <dbReference type="EMBL" id="GEQ97045.1"/>
    </source>
</evidence>
<accession>A0A5A7MPY6</accession>
<keyword evidence="5" id="KW-1185">Reference proteome</keyword>
<dbReference type="PRINTS" id="PR00625">
    <property type="entry name" value="JDOMAIN"/>
</dbReference>
<evidence type="ECO:0000259" key="1">
    <source>
        <dbReference type="PROSITE" id="PS50076"/>
    </source>
</evidence>
<dbReference type="InterPro" id="IPR001623">
    <property type="entry name" value="DnaJ_domain"/>
</dbReference>
<dbReference type="PROSITE" id="PS50076">
    <property type="entry name" value="DNAJ_2"/>
    <property type="match status" value="1"/>
</dbReference>
<name>A0A5A7MTW0_9PROT</name>
<organism evidence="3 5">
    <name type="scientific">Iodidimonas gelatinilytica</name>
    <dbReference type="NCBI Taxonomy" id="1236966"/>
    <lineage>
        <taxon>Bacteria</taxon>
        <taxon>Pseudomonadati</taxon>
        <taxon>Pseudomonadota</taxon>
        <taxon>Alphaproteobacteria</taxon>
        <taxon>Iodidimonadales</taxon>
        <taxon>Iodidimonadaceae</taxon>
        <taxon>Iodidimonas</taxon>
    </lineage>
</organism>
<dbReference type="Pfam" id="PF00226">
    <property type="entry name" value="DnaJ"/>
    <property type="match status" value="1"/>
</dbReference>
<evidence type="ECO:0000313" key="5">
    <source>
        <dbReference type="Proteomes" id="UP000325187"/>
    </source>
</evidence>
<dbReference type="AlphaFoldDB" id="A0A5A7MTW0"/>
<dbReference type="InterPro" id="IPR036869">
    <property type="entry name" value="J_dom_sf"/>
</dbReference>
<dbReference type="EMBL" id="BKCL01000002">
    <property type="protein sequence ID" value="GEQ97045.1"/>
    <property type="molecule type" value="Genomic_DNA"/>
</dbReference>
<dbReference type="Proteomes" id="UP000322084">
    <property type="component" value="Unassembled WGS sequence"/>
</dbReference>
<feature type="domain" description="J" evidence="1">
    <location>
        <begin position="117"/>
        <end position="174"/>
    </location>
</feature>
<dbReference type="InterPro" id="IPR050817">
    <property type="entry name" value="DjlA_DnaK_co-chaperone"/>
</dbReference>
<accession>A0A5A7MTW0</accession>
<dbReference type="SUPFAM" id="SSF46565">
    <property type="entry name" value="Chaperone J-domain"/>
    <property type="match status" value="1"/>
</dbReference>
<dbReference type="CDD" id="cd06257">
    <property type="entry name" value="DnaJ"/>
    <property type="match status" value="1"/>
</dbReference>
<comment type="caution">
    <text evidence="3">The sequence shown here is derived from an EMBL/GenBank/DDBJ whole genome shotgun (WGS) entry which is preliminary data.</text>
</comment>
<reference evidence="4 5" key="1">
    <citation type="submission" date="2019-09" db="EMBL/GenBank/DDBJ databases">
        <title>NBRP : Genome information of microbial organism related human and environment.</title>
        <authorList>
            <person name="Hattori M."/>
            <person name="Oshima K."/>
            <person name="Inaba H."/>
            <person name="Suda W."/>
            <person name="Sakamoto M."/>
            <person name="Iino T."/>
            <person name="Kitahara M."/>
            <person name="Oshida Y."/>
            <person name="Iida T."/>
            <person name="Kudo T."/>
            <person name="Itoh T."/>
            <person name="Ohkuma M."/>
        </authorList>
    </citation>
    <scope>NUCLEOTIDE SEQUENCE [LARGE SCALE GENOMIC DNA]</scope>
    <source>
        <strain evidence="2 4">Hi-2</strain>
        <strain evidence="3 5">Mie-1</strain>
    </source>
</reference>
<dbReference type="Proteomes" id="UP000325187">
    <property type="component" value="Unassembled WGS sequence"/>
</dbReference>
<protein>
    <submittedName>
        <fullName evidence="3">Molecular chaperone DnaJ</fullName>
    </submittedName>
</protein>
<proteinExistence type="predicted"/>
<dbReference type="Gene3D" id="1.10.287.110">
    <property type="entry name" value="DnaJ domain"/>
    <property type="match status" value="1"/>
</dbReference>
<dbReference type="PANTHER" id="PTHR24074">
    <property type="entry name" value="CO-CHAPERONE PROTEIN DJLA"/>
    <property type="match status" value="1"/>
</dbReference>
<gene>
    <name evidence="2" type="ORF">JCM17844_06820</name>
    <name evidence="3" type="ORF">JCM17845_00150</name>
</gene>
<evidence type="ECO:0000313" key="4">
    <source>
        <dbReference type="Proteomes" id="UP000322084"/>
    </source>
</evidence>
<dbReference type="RefSeq" id="WP_149999626.1">
    <property type="nucleotide sequence ID" value="NZ_BKCL01000002.1"/>
</dbReference>
<dbReference type="EMBL" id="BKCM01000001">
    <property type="protein sequence ID" value="GEQ99391.1"/>
    <property type="molecule type" value="Genomic_DNA"/>
</dbReference>